<dbReference type="NCBIfam" id="TIGR00711">
    <property type="entry name" value="efflux_EmrB"/>
    <property type="match status" value="1"/>
</dbReference>
<evidence type="ECO:0000256" key="4">
    <source>
        <dbReference type="ARBA" id="ARBA00022692"/>
    </source>
</evidence>
<feature type="transmembrane region" description="Helical" evidence="7">
    <location>
        <begin position="210"/>
        <end position="230"/>
    </location>
</feature>
<evidence type="ECO:0000256" key="1">
    <source>
        <dbReference type="ARBA" id="ARBA00004651"/>
    </source>
</evidence>
<dbReference type="InterPro" id="IPR011701">
    <property type="entry name" value="MFS"/>
</dbReference>
<evidence type="ECO:0000256" key="7">
    <source>
        <dbReference type="SAM" id="Phobius"/>
    </source>
</evidence>
<protein>
    <submittedName>
        <fullName evidence="9">DHA2 family efflux MFS transporter permease subunit</fullName>
    </submittedName>
</protein>
<dbReference type="Pfam" id="PF07690">
    <property type="entry name" value="MFS_1"/>
    <property type="match status" value="1"/>
</dbReference>
<evidence type="ECO:0000256" key="5">
    <source>
        <dbReference type="ARBA" id="ARBA00022989"/>
    </source>
</evidence>
<evidence type="ECO:0000256" key="2">
    <source>
        <dbReference type="ARBA" id="ARBA00022448"/>
    </source>
</evidence>
<evidence type="ECO:0000256" key="3">
    <source>
        <dbReference type="ARBA" id="ARBA00022475"/>
    </source>
</evidence>
<dbReference type="SUPFAM" id="SSF103473">
    <property type="entry name" value="MFS general substrate transporter"/>
    <property type="match status" value="1"/>
</dbReference>
<feature type="transmembrane region" description="Helical" evidence="7">
    <location>
        <begin position="20"/>
        <end position="42"/>
    </location>
</feature>
<feature type="transmembrane region" description="Helical" evidence="7">
    <location>
        <begin position="90"/>
        <end position="109"/>
    </location>
</feature>
<dbReference type="EMBL" id="JABELX010000025">
    <property type="protein sequence ID" value="NNH75655.1"/>
    <property type="molecule type" value="Genomic_DNA"/>
</dbReference>
<keyword evidence="10" id="KW-1185">Reference proteome</keyword>
<dbReference type="AlphaFoldDB" id="A0A849CFU8"/>
<dbReference type="RefSeq" id="WP_170264382.1">
    <property type="nucleotide sequence ID" value="NZ_JABELX010000025.1"/>
</dbReference>
<dbReference type="PANTHER" id="PTHR23501">
    <property type="entry name" value="MAJOR FACILITATOR SUPERFAMILY"/>
    <property type="match status" value="1"/>
</dbReference>
<proteinExistence type="predicted"/>
<feature type="transmembrane region" description="Helical" evidence="7">
    <location>
        <begin position="464"/>
        <end position="482"/>
    </location>
</feature>
<sequence>MVDEARAYEASESDLGFDRALVAICAVVAVAATMTILDSTIVNIALTVLSEEWRTPLSTVQWVAAAYLLALSTVIPLTGWLTHRWGAKRVFVYALVLFVVGSALCAAAWSAASLIVFRVVQGLGGGLILPVAMIILVEAAGPNRQGKAMSAAGAPMLLGPILGPLLGGLLIDSAGWRWIFLINVPLGLIAVLAAAWVLPAGRAGNPEREIDTAGLVLLSGSAGLLVYALSKAGGLGEFTDPHVYLPLVGGATLATAVVGRWMRDGSAILDLSMFRSAAVSLAAGIQFLFAIAFFGLMMLIPLYLQVVRDFSALFTGVMVVPYGVGAAIAMPMTGAIADRSGARNVTVAGLVLLLVGSASLCFIGADTPLLLLGAAQFVLGVGMAGTMVPSMTAAYQHLPPGQVLDATSLFNVISRIGGAVGVAVLSVVLIGGAGAEGDRRTASRLSDLLSSDSSTEALHGFRQGFAFASVLVFAALVLACLLPKGKPTHPAVSE</sequence>
<gene>
    <name evidence="9" type="ORF">HLB23_38375</name>
</gene>
<dbReference type="GO" id="GO:0005886">
    <property type="term" value="C:plasma membrane"/>
    <property type="evidence" value="ECO:0007669"/>
    <property type="project" value="UniProtKB-SubCell"/>
</dbReference>
<dbReference type="InterPro" id="IPR004638">
    <property type="entry name" value="EmrB-like"/>
</dbReference>
<keyword evidence="3" id="KW-1003">Cell membrane</keyword>
<feature type="transmembrane region" description="Helical" evidence="7">
    <location>
        <begin position="242"/>
        <end position="262"/>
    </location>
</feature>
<keyword evidence="4 7" id="KW-0812">Transmembrane</keyword>
<feature type="transmembrane region" description="Helical" evidence="7">
    <location>
        <begin position="115"/>
        <end position="137"/>
    </location>
</feature>
<feature type="transmembrane region" description="Helical" evidence="7">
    <location>
        <begin position="274"/>
        <end position="304"/>
    </location>
</feature>
<dbReference type="Proteomes" id="UP000586827">
    <property type="component" value="Unassembled WGS sequence"/>
</dbReference>
<keyword evidence="2" id="KW-0813">Transport</keyword>
<feature type="transmembrane region" description="Helical" evidence="7">
    <location>
        <begin position="371"/>
        <end position="395"/>
    </location>
</feature>
<keyword evidence="6 7" id="KW-0472">Membrane</keyword>
<evidence type="ECO:0000259" key="8">
    <source>
        <dbReference type="PROSITE" id="PS50850"/>
    </source>
</evidence>
<dbReference type="InterPro" id="IPR020846">
    <property type="entry name" value="MFS_dom"/>
</dbReference>
<evidence type="ECO:0000313" key="10">
    <source>
        <dbReference type="Proteomes" id="UP000586827"/>
    </source>
</evidence>
<feature type="transmembrane region" description="Helical" evidence="7">
    <location>
        <begin position="416"/>
        <end position="435"/>
    </location>
</feature>
<comment type="caution">
    <text evidence="9">The sequence shown here is derived from an EMBL/GenBank/DDBJ whole genome shotgun (WGS) entry which is preliminary data.</text>
</comment>
<evidence type="ECO:0000313" key="9">
    <source>
        <dbReference type="EMBL" id="NNH75655.1"/>
    </source>
</evidence>
<feature type="domain" description="Major facilitator superfamily (MFS) profile" evidence="8">
    <location>
        <begin position="24"/>
        <end position="486"/>
    </location>
</feature>
<dbReference type="InterPro" id="IPR036259">
    <property type="entry name" value="MFS_trans_sf"/>
</dbReference>
<feature type="transmembrane region" description="Helical" evidence="7">
    <location>
        <begin position="345"/>
        <end position="365"/>
    </location>
</feature>
<feature type="transmembrane region" description="Helical" evidence="7">
    <location>
        <begin position="149"/>
        <end position="171"/>
    </location>
</feature>
<feature type="transmembrane region" description="Helical" evidence="7">
    <location>
        <begin position="310"/>
        <end position="333"/>
    </location>
</feature>
<reference evidence="9 10" key="1">
    <citation type="submission" date="2020-05" db="EMBL/GenBank/DDBJ databases">
        <title>MicrobeNet Type strains.</title>
        <authorList>
            <person name="Nicholson A.C."/>
        </authorList>
    </citation>
    <scope>NUCLEOTIDE SEQUENCE [LARGE SCALE GENOMIC DNA]</scope>
    <source>
        <strain evidence="9 10">JCM 3224</strain>
    </source>
</reference>
<feature type="transmembrane region" description="Helical" evidence="7">
    <location>
        <begin position="62"/>
        <end position="83"/>
    </location>
</feature>
<name>A0A849CFU8_9NOCA</name>
<dbReference type="Gene3D" id="1.20.1250.20">
    <property type="entry name" value="MFS general substrate transporter like domains"/>
    <property type="match status" value="2"/>
</dbReference>
<keyword evidence="5 7" id="KW-1133">Transmembrane helix</keyword>
<evidence type="ECO:0000256" key="6">
    <source>
        <dbReference type="ARBA" id="ARBA00023136"/>
    </source>
</evidence>
<dbReference type="PRINTS" id="PR01036">
    <property type="entry name" value="TCRTETB"/>
</dbReference>
<accession>A0A849CFU8</accession>
<feature type="transmembrane region" description="Helical" evidence="7">
    <location>
        <begin position="177"/>
        <end position="198"/>
    </location>
</feature>
<dbReference type="PROSITE" id="PS50850">
    <property type="entry name" value="MFS"/>
    <property type="match status" value="1"/>
</dbReference>
<dbReference type="GO" id="GO:0022857">
    <property type="term" value="F:transmembrane transporter activity"/>
    <property type="evidence" value="ECO:0007669"/>
    <property type="project" value="InterPro"/>
</dbReference>
<comment type="subcellular location">
    <subcellularLocation>
        <location evidence="1">Cell membrane</location>
        <topology evidence="1">Multi-pass membrane protein</topology>
    </subcellularLocation>
</comment>
<dbReference type="PANTHER" id="PTHR23501:SF1">
    <property type="entry name" value="TRANSPORT PROTEIN HSRA-RELATED"/>
    <property type="match status" value="1"/>
</dbReference>
<organism evidence="9 10">
    <name type="scientific">Nocardia uniformis</name>
    <dbReference type="NCBI Taxonomy" id="53432"/>
    <lineage>
        <taxon>Bacteria</taxon>
        <taxon>Bacillati</taxon>
        <taxon>Actinomycetota</taxon>
        <taxon>Actinomycetes</taxon>
        <taxon>Mycobacteriales</taxon>
        <taxon>Nocardiaceae</taxon>
        <taxon>Nocardia</taxon>
    </lineage>
</organism>